<dbReference type="PROSITE" id="PS51257">
    <property type="entry name" value="PROKAR_LIPOPROTEIN"/>
    <property type="match status" value="1"/>
</dbReference>
<protein>
    <recommendedName>
        <fullName evidence="4">Clostripain</fullName>
    </recommendedName>
</protein>
<organism evidence="2 3">
    <name type="scientific">Candidatus Phocaeicola faecigallinarum</name>
    <dbReference type="NCBI Taxonomy" id="2838732"/>
    <lineage>
        <taxon>Bacteria</taxon>
        <taxon>Pseudomonadati</taxon>
        <taxon>Bacteroidota</taxon>
        <taxon>Bacteroidia</taxon>
        <taxon>Bacteroidales</taxon>
        <taxon>Bacteroidaceae</taxon>
        <taxon>Phocaeicola</taxon>
    </lineage>
</organism>
<dbReference type="EMBL" id="JAHLFW010000040">
    <property type="protein sequence ID" value="MBU3837537.1"/>
    <property type="molecule type" value="Genomic_DNA"/>
</dbReference>
<accession>A0A948WV62</accession>
<feature type="signal peptide" evidence="1">
    <location>
        <begin position="1"/>
        <end position="18"/>
    </location>
</feature>
<evidence type="ECO:0008006" key="4">
    <source>
        <dbReference type="Google" id="ProtNLM"/>
    </source>
</evidence>
<keyword evidence="1" id="KW-0732">Signal</keyword>
<name>A0A948WV62_9BACT</name>
<dbReference type="PANTHER" id="PTHR37835:SF1">
    <property type="entry name" value="ALPHA-CLOSTRIPAIN"/>
    <property type="match status" value="1"/>
</dbReference>
<gene>
    <name evidence="2" type="ORF">H9777_04285</name>
</gene>
<comment type="caution">
    <text evidence="2">The sequence shown here is derived from an EMBL/GenBank/DDBJ whole genome shotgun (WGS) entry which is preliminary data.</text>
</comment>
<evidence type="ECO:0000256" key="1">
    <source>
        <dbReference type="SAM" id="SignalP"/>
    </source>
</evidence>
<evidence type="ECO:0000313" key="3">
    <source>
        <dbReference type="Proteomes" id="UP000783796"/>
    </source>
</evidence>
<reference evidence="2" key="2">
    <citation type="submission" date="2021-04" db="EMBL/GenBank/DDBJ databases">
        <authorList>
            <person name="Gilroy R."/>
        </authorList>
    </citation>
    <scope>NUCLEOTIDE SEQUENCE</scope>
    <source>
        <strain evidence="2">G4-2901</strain>
    </source>
</reference>
<evidence type="ECO:0000313" key="2">
    <source>
        <dbReference type="EMBL" id="MBU3837537.1"/>
    </source>
</evidence>
<dbReference type="Proteomes" id="UP000783796">
    <property type="component" value="Unassembled WGS sequence"/>
</dbReference>
<proteinExistence type="predicted"/>
<dbReference type="PANTHER" id="PTHR37835">
    <property type="entry name" value="ALPHA-CLOSTRIPAIN"/>
    <property type="match status" value="1"/>
</dbReference>
<dbReference type="Gene3D" id="3.40.50.11970">
    <property type="match status" value="1"/>
</dbReference>
<dbReference type="Pfam" id="PF03415">
    <property type="entry name" value="Peptidase_C11"/>
    <property type="match status" value="1"/>
</dbReference>
<reference evidence="2" key="1">
    <citation type="journal article" date="2021" name="PeerJ">
        <title>Extensive microbial diversity within the chicken gut microbiome revealed by metagenomics and culture.</title>
        <authorList>
            <person name="Gilroy R."/>
            <person name="Ravi A."/>
            <person name="Getino M."/>
            <person name="Pursley I."/>
            <person name="Horton D.L."/>
            <person name="Alikhan N.F."/>
            <person name="Baker D."/>
            <person name="Gharbi K."/>
            <person name="Hall N."/>
            <person name="Watson M."/>
            <person name="Adriaenssens E.M."/>
            <person name="Foster-Nyarko E."/>
            <person name="Jarju S."/>
            <person name="Secka A."/>
            <person name="Antonio M."/>
            <person name="Oren A."/>
            <person name="Chaudhuri R.R."/>
            <person name="La Ragione R."/>
            <person name="Hildebrand F."/>
            <person name="Pallen M.J."/>
        </authorList>
    </citation>
    <scope>NUCLEOTIDE SEQUENCE</scope>
    <source>
        <strain evidence="2">G4-2901</strain>
    </source>
</reference>
<feature type="chain" id="PRO_5037622824" description="Clostripain" evidence="1">
    <location>
        <begin position="19"/>
        <end position="413"/>
    </location>
</feature>
<sequence>MKKLLLLLLSVFVFVSCSDEIPEEKVPVKSGRTVLAYLISNNTGYDLDSDLKHNLVDMYSGLAQTKDSCTLLVYYRPNKSDRNGLEGPAILKYSSDGNGNINGHSSLNGGDLNASRVIQESDGISYFKEEQNHISTSPETMKRILNLMVDICPSDSYGLIFGSHGSSWMPGGKVVGRSFGDDGGYSINIPEMADALERVFSGKQLDFILFDACMMATAEVCYEFKDVTDYLIGAVVETHVYGHPYDIVLPKLYEKDIPYDDVCKDYIDYSKQKGAWGTCAAVDCSKMNDLAEWVGANLEVYSDKLYSFDKNDVQQYGVNSFKYFSFDIVDYFKNLNAGNTPEGLDDVMNKIVIAKDALYGENLVSGRYSLYIEEDRFCGIGMYIPYTVNDNIYINNEYYKNLSWYKAVGWDRF</sequence>
<dbReference type="InterPro" id="IPR005077">
    <property type="entry name" value="Peptidase_C11"/>
</dbReference>
<dbReference type="AlphaFoldDB" id="A0A948WV62"/>